<keyword evidence="4" id="KW-1185">Reference proteome</keyword>
<evidence type="ECO:0000313" key="3">
    <source>
        <dbReference type="EMBL" id="CDR97911.1"/>
    </source>
</evidence>
<protein>
    <recommendedName>
        <fullName evidence="5">Extracellular matrix-binding ebh</fullName>
    </recommendedName>
</protein>
<evidence type="ECO:0008006" key="5">
    <source>
        <dbReference type="Google" id="ProtNLM"/>
    </source>
</evidence>
<accession>A0A061DB54</accession>
<proteinExistence type="predicted"/>
<organism evidence="3 4">
    <name type="scientific">Babesia bigemina</name>
    <dbReference type="NCBI Taxonomy" id="5866"/>
    <lineage>
        <taxon>Eukaryota</taxon>
        <taxon>Sar</taxon>
        <taxon>Alveolata</taxon>
        <taxon>Apicomplexa</taxon>
        <taxon>Aconoidasida</taxon>
        <taxon>Piroplasmida</taxon>
        <taxon>Babesiidae</taxon>
        <taxon>Babesia</taxon>
    </lineage>
</organism>
<dbReference type="VEuPathDB" id="PiroplasmaDB:BBBOND_0403990"/>
<reference evidence="4" key="1">
    <citation type="journal article" date="2014" name="Nucleic Acids Res.">
        <title>The evolutionary dynamics of variant antigen genes in Babesia reveal a history of genomic innovation underlying host-parasite interaction.</title>
        <authorList>
            <person name="Jackson A.P."/>
            <person name="Otto T.D."/>
            <person name="Darby A."/>
            <person name="Ramaprasad A."/>
            <person name="Xia D."/>
            <person name="Echaide I.E."/>
            <person name="Farber M."/>
            <person name="Gahlot S."/>
            <person name="Gamble J."/>
            <person name="Gupta D."/>
            <person name="Gupta Y."/>
            <person name="Jackson L."/>
            <person name="Malandrin L."/>
            <person name="Malas T.B."/>
            <person name="Moussa E."/>
            <person name="Nair M."/>
            <person name="Reid A.J."/>
            <person name="Sanders M."/>
            <person name="Sharma J."/>
            <person name="Tracey A."/>
            <person name="Quail M.A."/>
            <person name="Weir W."/>
            <person name="Wastling J.M."/>
            <person name="Hall N."/>
            <person name="Willadsen P."/>
            <person name="Lingelbach K."/>
            <person name="Shiels B."/>
            <person name="Tait A."/>
            <person name="Berriman M."/>
            <person name="Allred D.R."/>
            <person name="Pain A."/>
        </authorList>
    </citation>
    <scope>NUCLEOTIDE SEQUENCE [LARGE SCALE GENOMIC DNA]</scope>
    <source>
        <strain evidence="4">Bond</strain>
    </source>
</reference>
<dbReference type="OMA" id="MSEDWIT"/>
<dbReference type="RefSeq" id="XP_012770097.1">
    <property type="nucleotide sequence ID" value="XM_012914643.1"/>
</dbReference>
<feature type="coiled-coil region" evidence="1">
    <location>
        <begin position="242"/>
        <end position="269"/>
    </location>
</feature>
<gene>
    <name evidence="3" type="ORF">BBBOND_0403990</name>
</gene>
<sequence>MLFITFKDLCRLEPHQKSRPYAITLPEDSENPNKNIIHNLCTSAGNLLGYRLPGTYDGSGFVYGNASRLCDAILAFLYAVFSDVHDNQPYVAGRSVLYDDVIVEIKSQLWRGHKGFHHVIPKVATGLQRYNSAVKASNEKVKKPIETVLGYVKPDGELCSGIQALQISETSTSTQDERTVESAASLVEDCKEFARVFSKSLTAATNAIDDLNPKLKRKLENARRSFFNHVDWLSRWSKKGEKKRLDKMIQKIKSRLKQLANAVKDKIKQEVHTVVELLKDRVSDIKMKLEGITASLEKYVKELGQWMGEAKKYIQDVKKFVDDIMKQLDGEHRKAIDEAVADIDSELGKKVGELNKWIKDAEAAVNVAKQKAENVFKRLDKDSGTTIGQGIDKITTANEKVRQVDTQLELVHKDLGDWKTAAQGVISKAAGKAGEVSDKLDPNKKDAGHPIGKNLENIETAGKAINVANESLREQAEKLKEWITEADDLRQKAQDKAQEVYDNLKVHEQLSEKIRDIQTANEEIKNVNNGLNSVEKNLEDWNKEAGKVIQEVVDRVKEVHKKLNHGDDQQLISQGIKQIKEAKDKVDAVSRHLNTANDDLKKWREAAEIVLDLAVKRAENVHKALDPTKDKSTLGDQIHSIDTARQGLVDANMELEIQVKSLNKWIQDA</sequence>
<feature type="non-terminal residue" evidence="3">
    <location>
        <position position="669"/>
    </location>
</feature>
<dbReference type="OrthoDB" id="10255522at2759"/>
<evidence type="ECO:0000256" key="1">
    <source>
        <dbReference type="SAM" id="Coils"/>
    </source>
</evidence>
<feature type="coiled-coil region" evidence="1">
    <location>
        <begin position="465"/>
        <end position="551"/>
    </location>
</feature>
<keyword evidence="1" id="KW-0175">Coiled coil</keyword>
<feature type="region of interest" description="Disordered" evidence="2">
    <location>
        <begin position="432"/>
        <end position="452"/>
    </location>
</feature>
<evidence type="ECO:0000256" key="2">
    <source>
        <dbReference type="SAM" id="MobiDB-lite"/>
    </source>
</evidence>
<name>A0A061DB54_BABBI</name>
<dbReference type="Gene3D" id="1.20.120.20">
    <property type="entry name" value="Apolipoprotein"/>
    <property type="match status" value="1"/>
</dbReference>
<dbReference type="AlphaFoldDB" id="A0A061DB54"/>
<dbReference type="GeneID" id="24566452"/>
<dbReference type="STRING" id="5866.A0A061DB54"/>
<dbReference type="EMBL" id="LK391711">
    <property type="protein sequence ID" value="CDR97911.1"/>
    <property type="molecule type" value="Genomic_DNA"/>
</dbReference>
<evidence type="ECO:0000313" key="4">
    <source>
        <dbReference type="Proteomes" id="UP000033188"/>
    </source>
</evidence>
<feature type="compositionally biased region" description="Basic and acidic residues" evidence="2">
    <location>
        <begin position="435"/>
        <end position="448"/>
    </location>
</feature>
<dbReference type="KEGG" id="bbig:BBBOND_0403990"/>
<dbReference type="Proteomes" id="UP000033188">
    <property type="component" value="Chromosome 5"/>
</dbReference>